<dbReference type="EMBL" id="LAZR01034918">
    <property type="protein sequence ID" value="KKL28933.1"/>
    <property type="molecule type" value="Genomic_DNA"/>
</dbReference>
<proteinExistence type="predicted"/>
<feature type="non-terminal residue" evidence="1">
    <location>
        <position position="122"/>
    </location>
</feature>
<sequence>MGWKEYQEKIGVKHNFGKYGCKDFWVMLRRLDSFPYGETRGGEGMTAEDLEEAKVNPKKAAEARDKMEADLIGCILDWHIADPTIQDDKDASAKEKARSMPLPTVEDLSPLTKLPTEFIVYM</sequence>
<evidence type="ECO:0000313" key="1">
    <source>
        <dbReference type="EMBL" id="KKL28933.1"/>
    </source>
</evidence>
<gene>
    <name evidence="1" type="ORF">LCGC14_2370160</name>
</gene>
<protein>
    <submittedName>
        <fullName evidence="1">Uncharacterized protein</fullName>
    </submittedName>
</protein>
<organism evidence="1">
    <name type="scientific">marine sediment metagenome</name>
    <dbReference type="NCBI Taxonomy" id="412755"/>
    <lineage>
        <taxon>unclassified sequences</taxon>
        <taxon>metagenomes</taxon>
        <taxon>ecological metagenomes</taxon>
    </lineage>
</organism>
<reference evidence="1" key="1">
    <citation type="journal article" date="2015" name="Nature">
        <title>Complex archaea that bridge the gap between prokaryotes and eukaryotes.</title>
        <authorList>
            <person name="Spang A."/>
            <person name="Saw J.H."/>
            <person name="Jorgensen S.L."/>
            <person name="Zaremba-Niedzwiedzka K."/>
            <person name="Martijn J."/>
            <person name="Lind A.E."/>
            <person name="van Eijk R."/>
            <person name="Schleper C."/>
            <person name="Guy L."/>
            <person name="Ettema T.J."/>
        </authorList>
    </citation>
    <scope>NUCLEOTIDE SEQUENCE</scope>
</reference>
<comment type="caution">
    <text evidence="1">The sequence shown here is derived from an EMBL/GenBank/DDBJ whole genome shotgun (WGS) entry which is preliminary data.</text>
</comment>
<dbReference type="AlphaFoldDB" id="A0A0F9EYP0"/>
<accession>A0A0F9EYP0</accession>
<name>A0A0F9EYP0_9ZZZZ</name>